<evidence type="ECO:0000256" key="1">
    <source>
        <dbReference type="SAM" id="Phobius"/>
    </source>
</evidence>
<keyword evidence="1" id="KW-0812">Transmembrane</keyword>
<evidence type="ECO:0000313" key="2">
    <source>
        <dbReference type="EMBL" id="KAL0096326.1"/>
    </source>
</evidence>
<dbReference type="Proteomes" id="UP001448207">
    <property type="component" value="Unassembled WGS sequence"/>
</dbReference>
<feature type="transmembrane region" description="Helical" evidence="1">
    <location>
        <begin position="46"/>
        <end position="73"/>
    </location>
</feature>
<keyword evidence="3" id="KW-1185">Reference proteome</keyword>
<sequence>MHTNGISKEFDKQKKTASVFMFLSLLSPHSHFIFYKFTCFLRFSHFFLPLFLFTFYTLPFFFLSLFLFTFYIVSLISWSHK</sequence>
<evidence type="ECO:0000313" key="3">
    <source>
        <dbReference type="Proteomes" id="UP001448207"/>
    </source>
</evidence>
<accession>A0ABR3BBU2</accession>
<reference evidence="2 3" key="1">
    <citation type="submission" date="2024-04" db="EMBL/GenBank/DDBJ databases">
        <title>Symmetric and asymmetric DNA N6-adenine methylation regulates different biological responses in Mucorales.</title>
        <authorList>
            <consortium name="Lawrence Berkeley National Laboratory"/>
            <person name="Lax C."/>
            <person name="Mondo S.J."/>
            <person name="Osorio-Concepcion M."/>
            <person name="Muszewska A."/>
            <person name="Corrochano-Luque M."/>
            <person name="Gutierrez G."/>
            <person name="Riley R."/>
            <person name="Lipzen A."/>
            <person name="Guo J."/>
            <person name="Hundley H."/>
            <person name="Amirebrahimi M."/>
            <person name="Ng V."/>
            <person name="Lorenzo-Gutierrez D."/>
            <person name="Binder U."/>
            <person name="Yang J."/>
            <person name="Song Y."/>
            <person name="Canovas D."/>
            <person name="Navarro E."/>
            <person name="Freitag M."/>
            <person name="Gabaldon T."/>
            <person name="Grigoriev I.V."/>
            <person name="Corrochano L.M."/>
            <person name="Nicolas F.E."/>
            <person name="Garre V."/>
        </authorList>
    </citation>
    <scope>NUCLEOTIDE SEQUENCE [LARGE SCALE GENOMIC DNA]</scope>
    <source>
        <strain evidence="2 3">L51</strain>
    </source>
</reference>
<gene>
    <name evidence="2" type="ORF">J3Q64DRAFT_1016194</name>
</gene>
<keyword evidence="1" id="KW-1133">Transmembrane helix</keyword>
<protein>
    <submittedName>
        <fullName evidence="2">Uncharacterized protein</fullName>
    </submittedName>
</protein>
<keyword evidence="1" id="KW-0472">Membrane</keyword>
<comment type="caution">
    <text evidence="2">The sequence shown here is derived from an EMBL/GenBank/DDBJ whole genome shotgun (WGS) entry which is preliminary data.</text>
</comment>
<feature type="transmembrane region" description="Helical" evidence="1">
    <location>
        <begin position="16"/>
        <end position="34"/>
    </location>
</feature>
<proteinExistence type="predicted"/>
<organism evidence="2 3">
    <name type="scientific">Phycomyces blakesleeanus</name>
    <dbReference type="NCBI Taxonomy" id="4837"/>
    <lineage>
        <taxon>Eukaryota</taxon>
        <taxon>Fungi</taxon>
        <taxon>Fungi incertae sedis</taxon>
        <taxon>Mucoromycota</taxon>
        <taxon>Mucoromycotina</taxon>
        <taxon>Mucoromycetes</taxon>
        <taxon>Mucorales</taxon>
        <taxon>Phycomycetaceae</taxon>
        <taxon>Phycomyces</taxon>
    </lineage>
</organism>
<dbReference type="EMBL" id="JBCLYO010000001">
    <property type="protein sequence ID" value="KAL0096326.1"/>
    <property type="molecule type" value="Genomic_DNA"/>
</dbReference>
<name>A0ABR3BBU2_PHYBL</name>